<keyword evidence="7 9" id="KW-0472">Membrane</keyword>
<comment type="caution">
    <text evidence="10">The sequence shown here is derived from an EMBL/GenBank/DDBJ whole genome shotgun (WGS) entry which is preliminary data.</text>
</comment>
<keyword evidence="11" id="KW-1185">Reference proteome</keyword>
<organism evidence="10 11">
    <name type="scientific">Pseudolycoriella hygida</name>
    <dbReference type="NCBI Taxonomy" id="35572"/>
    <lineage>
        <taxon>Eukaryota</taxon>
        <taxon>Metazoa</taxon>
        <taxon>Ecdysozoa</taxon>
        <taxon>Arthropoda</taxon>
        <taxon>Hexapoda</taxon>
        <taxon>Insecta</taxon>
        <taxon>Pterygota</taxon>
        <taxon>Neoptera</taxon>
        <taxon>Endopterygota</taxon>
        <taxon>Diptera</taxon>
        <taxon>Nematocera</taxon>
        <taxon>Sciaroidea</taxon>
        <taxon>Sciaridae</taxon>
        <taxon>Pseudolycoriella</taxon>
    </lineage>
</organism>
<dbReference type="AlphaFoldDB" id="A0A9Q0NDN7"/>
<evidence type="ECO:0000256" key="1">
    <source>
        <dbReference type="ARBA" id="ARBA00004395"/>
    </source>
</evidence>
<evidence type="ECO:0000256" key="3">
    <source>
        <dbReference type="ARBA" id="ARBA00020983"/>
    </source>
</evidence>
<evidence type="ECO:0000313" key="10">
    <source>
        <dbReference type="EMBL" id="KAJ6647434.1"/>
    </source>
</evidence>
<comment type="similarity">
    <text evidence="2 9">Belongs to the COG8 family.</text>
</comment>
<evidence type="ECO:0000256" key="9">
    <source>
        <dbReference type="PIRNR" id="PIRNR015415"/>
    </source>
</evidence>
<evidence type="ECO:0000256" key="6">
    <source>
        <dbReference type="ARBA" id="ARBA00023034"/>
    </source>
</evidence>
<dbReference type="Pfam" id="PF04124">
    <property type="entry name" value="Dor1"/>
    <property type="match status" value="1"/>
</dbReference>
<keyword evidence="5 9" id="KW-0653">Protein transport</keyword>
<evidence type="ECO:0000313" key="11">
    <source>
        <dbReference type="Proteomes" id="UP001151699"/>
    </source>
</evidence>
<dbReference type="GO" id="GO:0015031">
    <property type="term" value="P:protein transport"/>
    <property type="evidence" value="ECO:0007669"/>
    <property type="project" value="UniProtKB-UniRule"/>
</dbReference>
<dbReference type="GO" id="GO:0006891">
    <property type="term" value="P:intra-Golgi vesicle-mediated transport"/>
    <property type="evidence" value="ECO:0007669"/>
    <property type="project" value="TreeGrafter"/>
</dbReference>
<dbReference type="SUPFAM" id="SSF74788">
    <property type="entry name" value="Cullin repeat-like"/>
    <property type="match status" value="1"/>
</dbReference>
<dbReference type="OrthoDB" id="1661054at2759"/>
<dbReference type="PANTHER" id="PTHR21311:SF0">
    <property type="entry name" value="CONSERVED OLIGOMERIC GOLGI COMPLEX SUBUNIT 8"/>
    <property type="match status" value="1"/>
</dbReference>
<sequence length="542" mass="62048">MDFENDRISKLIFPNGIPDNLKNDTELFTYLDKLGTYKIEQLKKEQSRLADENRAIVEQTQDLAITNYKTFIKTSECSKKISDKFKETEESLDKLIGILPNVTKKCQDFIGTSSEINTSRRLNSLTLKRNAQLLEILELPQLVDTCIRDGKYEEALELAAYVQRLGLKHSSVPIVNSIVVTIEASWHTMLKQLLGQLKTDLQLPKCLQVVGYIRRMQAFSTAELKVVFLRARDDWFMQTLSNIPSTDTHQHLMKTIELTRVNLFNIVTQYKATFPDDEAAKDRFGSTIFSWLHRKIENFLQTLEVDLKHGVNSIDSILGQCMYFGLSFSRIGADFRSLMVPIFVKVIFNQFQNGIYKSTKQFEVDIETYTLINKVIINNSREKSESVDTAPPDSLLDFHPLAVYCNGILTSLNELRHCAPIALAENVTNSIQSSLESIAVFILNFYRQEQQAFATNERANFMKFCSCFAYDMIPYLQRCLHVVFEPAAVTNYLGINEIALQKAGITFLKPKQIMEPVQHLLPDKVETIVQNSEKKILEEVKV</sequence>
<name>A0A9Q0NDN7_9DIPT</name>
<comment type="subunit">
    <text evidence="9">Component of the conserved oligomeric Golgi complex which is composed of eight different subunits and is required for normal Golgi morphology and localization.</text>
</comment>
<proteinExistence type="inferred from homology"/>
<reference evidence="10" key="1">
    <citation type="submission" date="2022-07" db="EMBL/GenBank/DDBJ databases">
        <authorList>
            <person name="Trinca V."/>
            <person name="Uliana J.V.C."/>
            <person name="Torres T.T."/>
            <person name="Ward R.J."/>
            <person name="Monesi N."/>
        </authorList>
    </citation>
    <scope>NUCLEOTIDE SEQUENCE</scope>
    <source>
        <strain evidence="10">HSMRA1968</strain>
        <tissue evidence="10">Whole embryos</tissue>
    </source>
</reference>
<evidence type="ECO:0000256" key="7">
    <source>
        <dbReference type="ARBA" id="ARBA00023136"/>
    </source>
</evidence>
<dbReference type="GO" id="GO:0000139">
    <property type="term" value="C:Golgi membrane"/>
    <property type="evidence" value="ECO:0007669"/>
    <property type="project" value="UniProtKB-SubCell"/>
</dbReference>
<dbReference type="InterPro" id="IPR007255">
    <property type="entry name" value="COG8"/>
</dbReference>
<comment type="subcellular location">
    <subcellularLocation>
        <location evidence="1 9">Golgi apparatus membrane</location>
        <topology evidence="1 9">Peripheral membrane protein</topology>
    </subcellularLocation>
</comment>
<gene>
    <name evidence="10" type="primary">Cog8</name>
    <name evidence="10" type="ORF">Bhyg_02656</name>
</gene>
<dbReference type="InterPro" id="IPR016159">
    <property type="entry name" value="Cullin_repeat-like_dom_sf"/>
</dbReference>
<keyword evidence="6 9" id="KW-0333">Golgi apparatus</keyword>
<accession>A0A9Q0NDN7</accession>
<dbReference type="InterPro" id="IPR016632">
    <property type="entry name" value="COG8_Metazoal_Plant"/>
</dbReference>
<evidence type="ECO:0000256" key="4">
    <source>
        <dbReference type="ARBA" id="ARBA00022448"/>
    </source>
</evidence>
<dbReference type="Proteomes" id="UP001151699">
    <property type="component" value="Chromosome A"/>
</dbReference>
<evidence type="ECO:0000256" key="5">
    <source>
        <dbReference type="ARBA" id="ARBA00022927"/>
    </source>
</evidence>
<dbReference type="EMBL" id="WJQU01000001">
    <property type="protein sequence ID" value="KAJ6647434.1"/>
    <property type="molecule type" value="Genomic_DNA"/>
</dbReference>
<protein>
    <recommendedName>
        <fullName evidence="3 9">Conserved oligomeric Golgi complex subunit 8</fullName>
        <shortName evidence="9">COG complex subunit 8</shortName>
    </recommendedName>
    <alternativeName>
        <fullName evidence="8 9">Component of oligomeric Golgi complex 8</fullName>
    </alternativeName>
</protein>
<dbReference type="GO" id="GO:0017119">
    <property type="term" value="C:Golgi transport complex"/>
    <property type="evidence" value="ECO:0007669"/>
    <property type="project" value="UniProtKB-UniRule"/>
</dbReference>
<dbReference type="PIRSF" id="PIRSF015415">
    <property type="entry name" value="COG8"/>
    <property type="match status" value="1"/>
</dbReference>
<keyword evidence="4 9" id="KW-0813">Transport</keyword>
<dbReference type="PANTHER" id="PTHR21311">
    <property type="entry name" value="CONSERVED OLIGOMERIC GOLGI COMPLEX COMPONENT 8"/>
    <property type="match status" value="1"/>
</dbReference>
<evidence type="ECO:0000256" key="2">
    <source>
        <dbReference type="ARBA" id="ARBA00006419"/>
    </source>
</evidence>
<evidence type="ECO:0000256" key="8">
    <source>
        <dbReference type="ARBA" id="ARBA00031347"/>
    </source>
</evidence>